<dbReference type="PANTHER" id="PTHR38340">
    <property type="entry name" value="S-LAYER PROTEIN"/>
    <property type="match status" value="1"/>
</dbReference>
<dbReference type="PROSITE" id="PS00330">
    <property type="entry name" value="HEMOLYSIN_CALCIUM"/>
    <property type="match status" value="1"/>
</dbReference>
<dbReference type="GO" id="GO:0005509">
    <property type="term" value="F:calcium ion binding"/>
    <property type="evidence" value="ECO:0007669"/>
    <property type="project" value="InterPro"/>
</dbReference>
<comment type="subcellular location">
    <subcellularLocation>
        <location evidence="1">Secreted</location>
    </subcellularLocation>
</comment>
<gene>
    <name evidence="3" type="ORF">JJB09_03725</name>
</gene>
<dbReference type="InterPro" id="IPR018511">
    <property type="entry name" value="Hemolysin-typ_Ca-bd_CS"/>
</dbReference>
<dbReference type="AlphaFoldDB" id="A0A936YIX3"/>
<evidence type="ECO:0000313" key="3">
    <source>
        <dbReference type="EMBL" id="MBL0371129.1"/>
    </source>
</evidence>
<accession>A0A936YIX3</accession>
<dbReference type="Proteomes" id="UP000633219">
    <property type="component" value="Unassembled WGS sequence"/>
</dbReference>
<dbReference type="InterPro" id="IPR001343">
    <property type="entry name" value="Hemolysn_Ca-bd"/>
</dbReference>
<keyword evidence="4" id="KW-1185">Reference proteome</keyword>
<dbReference type="SUPFAM" id="SSF51120">
    <property type="entry name" value="beta-Roll"/>
    <property type="match status" value="2"/>
</dbReference>
<dbReference type="InterPro" id="IPR050557">
    <property type="entry name" value="RTX_toxin/Mannuronan_C5-epim"/>
</dbReference>
<dbReference type="InterPro" id="IPR011049">
    <property type="entry name" value="Serralysin-like_metalloprot_C"/>
</dbReference>
<reference evidence="3" key="1">
    <citation type="submission" date="2021-01" db="EMBL/GenBank/DDBJ databases">
        <title>Rhizobium sp. strain KVB221 16S ribosomal RNA gene Genome sequencing and assembly.</title>
        <authorList>
            <person name="Kang M."/>
        </authorList>
    </citation>
    <scope>NUCLEOTIDE SEQUENCE</scope>
    <source>
        <strain evidence="3">KVB221</strain>
    </source>
</reference>
<dbReference type="RefSeq" id="WP_201653309.1">
    <property type="nucleotide sequence ID" value="NZ_JAEQNC010000002.1"/>
</dbReference>
<dbReference type="PRINTS" id="PR00313">
    <property type="entry name" value="CABNDNGRPT"/>
</dbReference>
<dbReference type="Gene3D" id="2.150.10.10">
    <property type="entry name" value="Serralysin-like metalloprotease, C-terminal"/>
    <property type="match status" value="1"/>
</dbReference>
<comment type="caution">
    <text evidence="3">The sequence shown here is derived from an EMBL/GenBank/DDBJ whole genome shotgun (WGS) entry which is preliminary data.</text>
</comment>
<evidence type="ECO:0000313" key="4">
    <source>
        <dbReference type="Proteomes" id="UP000633219"/>
    </source>
</evidence>
<evidence type="ECO:0000256" key="2">
    <source>
        <dbReference type="ARBA" id="ARBA00022525"/>
    </source>
</evidence>
<dbReference type="Gene3D" id="2.160.20.160">
    <property type="match status" value="1"/>
</dbReference>
<dbReference type="Pfam" id="PF00353">
    <property type="entry name" value="HemolysinCabind"/>
    <property type="match status" value="4"/>
</dbReference>
<proteinExistence type="predicted"/>
<evidence type="ECO:0000256" key="1">
    <source>
        <dbReference type="ARBA" id="ARBA00004613"/>
    </source>
</evidence>
<sequence length="333" mass="36073">MVKTYKGTNGPDTVNQKNDSNHNWFNIYTYGGADQITLRLNQTYVEAGSGNDVVKSNIEYQNDIYLQNGDDTYTGNGFTTYGNRYDRVYGGAGNDTFNISTSVSKYYGDGDNDTFNSVGYSNYINGGKGSDTVSYLRQDNDSFLRGRGVSIDLDDETAFTGANRVEVLLNIEHAKGTSYADDVLGDGGNNKLWGMDGNDYLKGRDGKDTLYGGNGKDDLHGGNNADKLIGGKGCDFLWGDSGADTFIFQSAKDSVNGSQRDVIKDFSRSDGDLVDVSAIADFTFIGNSAFSGTEPELRFANNIIYGDVDGDGKADFQIKVAGVSTMHNSDFIL</sequence>
<dbReference type="GO" id="GO:0005576">
    <property type="term" value="C:extracellular region"/>
    <property type="evidence" value="ECO:0007669"/>
    <property type="project" value="UniProtKB-SubCell"/>
</dbReference>
<protein>
    <submittedName>
        <fullName evidence="3">Calcium-binding protein</fullName>
    </submittedName>
</protein>
<dbReference type="EMBL" id="JAEQNC010000002">
    <property type="protein sequence ID" value="MBL0371129.1"/>
    <property type="molecule type" value="Genomic_DNA"/>
</dbReference>
<keyword evidence="2" id="KW-0964">Secreted</keyword>
<dbReference type="PANTHER" id="PTHR38340:SF1">
    <property type="entry name" value="S-LAYER PROTEIN"/>
    <property type="match status" value="1"/>
</dbReference>
<name>A0A936YIX3_9HYPH</name>
<organism evidence="3 4">
    <name type="scientific">Rhizobium setariae</name>
    <dbReference type="NCBI Taxonomy" id="2801340"/>
    <lineage>
        <taxon>Bacteria</taxon>
        <taxon>Pseudomonadati</taxon>
        <taxon>Pseudomonadota</taxon>
        <taxon>Alphaproteobacteria</taxon>
        <taxon>Hyphomicrobiales</taxon>
        <taxon>Rhizobiaceae</taxon>
        <taxon>Rhizobium/Agrobacterium group</taxon>
        <taxon>Rhizobium</taxon>
    </lineage>
</organism>